<sequence length="188" mass="20726">MVMESTGTSSMKAEGVPITKEKFLMKCSMMTVGLLHRNPVHQIQLDANQSFEKLPFNFLTKEMEGGQTTGDFGLAHYIKKINVLKKMEAANFLLIADHKENNINQRARVLCQEHGPLTPTSCKGSKELININHSKLFPVLLPLTKDYLAATASSGSSKPRFSSAANVCSSGHGGLKPQTIERYFSSHM</sequence>
<accession>A0A0L6UIW3</accession>
<evidence type="ECO:0000313" key="1">
    <source>
        <dbReference type="EMBL" id="KNZ47755.1"/>
    </source>
</evidence>
<dbReference type="Proteomes" id="UP000037035">
    <property type="component" value="Unassembled WGS sequence"/>
</dbReference>
<dbReference type="EMBL" id="LAVV01011471">
    <property type="protein sequence ID" value="KNZ47755.1"/>
    <property type="molecule type" value="Genomic_DNA"/>
</dbReference>
<organism evidence="1 2">
    <name type="scientific">Puccinia sorghi</name>
    <dbReference type="NCBI Taxonomy" id="27349"/>
    <lineage>
        <taxon>Eukaryota</taxon>
        <taxon>Fungi</taxon>
        <taxon>Dikarya</taxon>
        <taxon>Basidiomycota</taxon>
        <taxon>Pucciniomycotina</taxon>
        <taxon>Pucciniomycetes</taxon>
        <taxon>Pucciniales</taxon>
        <taxon>Pucciniaceae</taxon>
        <taxon>Puccinia</taxon>
    </lineage>
</organism>
<proteinExistence type="predicted"/>
<reference evidence="1 2" key="1">
    <citation type="submission" date="2015-08" db="EMBL/GenBank/DDBJ databases">
        <title>Next Generation Sequencing and Analysis of the Genome of Puccinia sorghi L Schw, the Causal Agent of Maize Common Rust.</title>
        <authorList>
            <person name="Rochi L."/>
            <person name="Burguener G."/>
            <person name="Darino M."/>
            <person name="Turjanski A."/>
            <person name="Kreff E."/>
            <person name="Dieguez M.J."/>
            <person name="Sacco F."/>
        </authorList>
    </citation>
    <scope>NUCLEOTIDE SEQUENCE [LARGE SCALE GENOMIC DNA]</scope>
    <source>
        <strain evidence="1 2">RO10H11247</strain>
    </source>
</reference>
<dbReference type="VEuPathDB" id="FungiDB:VP01_6177g1"/>
<dbReference type="OrthoDB" id="3264316at2759"/>
<keyword evidence="2" id="KW-1185">Reference proteome</keyword>
<comment type="caution">
    <text evidence="1">The sequence shown here is derived from an EMBL/GenBank/DDBJ whole genome shotgun (WGS) entry which is preliminary data.</text>
</comment>
<gene>
    <name evidence="1" type="ORF">VP01_6177g1</name>
</gene>
<name>A0A0L6UIW3_9BASI</name>
<dbReference type="AlphaFoldDB" id="A0A0L6UIW3"/>
<evidence type="ECO:0000313" key="2">
    <source>
        <dbReference type="Proteomes" id="UP000037035"/>
    </source>
</evidence>
<protein>
    <submittedName>
        <fullName evidence="1">Uncharacterized protein</fullName>
    </submittedName>
</protein>